<dbReference type="KEGG" id="vg:29078430"/>
<dbReference type="EMBL" id="KU992911">
    <property type="protein sequence ID" value="ANH49985.1"/>
    <property type="molecule type" value="Genomic_DNA"/>
</dbReference>
<proteinExistence type="predicted"/>
<dbReference type="GeneID" id="29078430"/>
<evidence type="ECO:0000313" key="2">
    <source>
        <dbReference type="Proteomes" id="UP000202012"/>
    </source>
</evidence>
<name>A0A173G9V9_9CAUD</name>
<protein>
    <submittedName>
        <fullName evidence="1">Uncharacterized protein</fullName>
    </submittedName>
</protein>
<dbReference type="OrthoDB" id="24932at10239"/>
<dbReference type="Proteomes" id="UP000202012">
    <property type="component" value="Segment"/>
</dbReference>
<organism evidence="1 2">
    <name type="scientific">Staphylococcus phage SLPW</name>
    <dbReference type="NCBI Taxonomy" id="1821228"/>
    <lineage>
        <taxon>Viruses</taxon>
        <taxon>Duplodnaviria</taxon>
        <taxon>Heunggongvirae</taxon>
        <taxon>Uroviricota</taxon>
        <taxon>Caudoviricetes</taxon>
        <taxon>Rountreeviridae</taxon>
        <taxon>Rakietenvirinae</taxon>
        <taxon>Rosenblumvirus</taxon>
        <taxon>Rosenblumvirus SLPW</taxon>
    </lineage>
</organism>
<reference evidence="1 2" key="1">
    <citation type="submission" date="2016-03" db="EMBL/GenBank/DDBJ databases">
        <title>SLPW: A Novel Bacteriophage Targeting Methicillin-Resistant Staphylococcus aureus.</title>
        <authorList>
            <person name="Wang Z."/>
            <person name="Zheng P."/>
        </authorList>
    </citation>
    <scope>NUCLEOTIDE SEQUENCE [LARGE SCALE GENOMIC DNA]</scope>
</reference>
<keyword evidence="2" id="KW-1185">Reference proteome</keyword>
<accession>A0A173G9V9</accession>
<dbReference type="RefSeq" id="YP_009278557.1">
    <property type="nucleotide sequence ID" value="NC_031008.1"/>
</dbReference>
<sequence>MEKIYTAVLLYNVSINETYEHEIEQFEKINKVKVIYSYFDANFYKKGAYNLCVKYIKEI</sequence>
<evidence type="ECO:0000313" key="1">
    <source>
        <dbReference type="EMBL" id="ANH49985.1"/>
    </source>
</evidence>